<dbReference type="SUPFAM" id="SSF89957">
    <property type="entry name" value="MTH1187/YkoF-like"/>
    <property type="match status" value="1"/>
</dbReference>
<evidence type="ECO:0000256" key="1">
    <source>
        <dbReference type="ARBA" id="ARBA00010272"/>
    </source>
</evidence>
<dbReference type="GO" id="GO:0005829">
    <property type="term" value="C:cytosol"/>
    <property type="evidence" value="ECO:0007669"/>
    <property type="project" value="TreeGrafter"/>
</dbReference>
<comment type="similarity">
    <text evidence="1">Belongs to the UPF0045 family.</text>
</comment>
<dbReference type="InterPro" id="IPR029756">
    <property type="entry name" value="MTH1187/YkoF-like"/>
</dbReference>
<proteinExistence type="inferred from homology"/>
<evidence type="ECO:0000259" key="2">
    <source>
        <dbReference type="Pfam" id="PF01910"/>
    </source>
</evidence>
<dbReference type="Pfam" id="PF01910">
    <property type="entry name" value="Thiamine_BP"/>
    <property type="match status" value="1"/>
</dbReference>
<protein>
    <recommendedName>
        <fullName evidence="2">Thiamine-binding protein domain-containing protein</fullName>
    </recommendedName>
</protein>
<name>A0A0S7YBT1_UNCT6</name>
<dbReference type="AlphaFoldDB" id="A0A0S7YBT1"/>
<organism evidence="3 4">
    <name type="scientific">candidate division TA06 bacterium DG_78</name>
    <dbReference type="NCBI Taxonomy" id="1703772"/>
    <lineage>
        <taxon>Bacteria</taxon>
        <taxon>Bacteria division TA06</taxon>
    </lineage>
</organism>
<feature type="domain" description="Thiamine-binding protein" evidence="2">
    <location>
        <begin position="6"/>
        <end position="95"/>
    </location>
</feature>
<evidence type="ECO:0000313" key="3">
    <source>
        <dbReference type="EMBL" id="KPJ72102.1"/>
    </source>
</evidence>
<reference evidence="3 4" key="1">
    <citation type="journal article" date="2015" name="Microbiome">
        <title>Genomic resolution of linkages in carbon, nitrogen, and sulfur cycling among widespread estuary sediment bacteria.</title>
        <authorList>
            <person name="Baker B.J."/>
            <person name="Lazar C.S."/>
            <person name="Teske A.P."/>
            <person name="Dick G.J."/>
        </authorList>
    </citation>
    <scope>NUCLEOTIDE SEQUENCE [LARGE SCALE GENOMIC DNA]</scope>
    <source>
        <strain evidence="3">DG_78</strain>
    </source>
</reference>
<dbReference type="InterPro" id="IPR051614">
    <property type="entry name" value="UPF0045_domain"/>
</dbReference>
<sequence>MSFLTEVSMTPLGKDESVSTYVSKVVDVIDKSKLPYVITPMGTIIEGETWDEVMNVFKRGFEQMQKECTRISILMKIDYRKGKSERMKTKIKSLEEKLDKDLLKDNNIK</sequence>
<gene>
    <name evidence="3" type="ORF">AMJ52_07450</name>
</gene>
<dbReference type="InterPro" id="IPR002767">
    <property type="entry name" value="Thiamine_BP"/>
</dbReference>
<dbReference type="PANTHER" id="PTHR33777:SF1">
    <property type="entry name" value="UPF0045 PROTEIN ECM15"/>
    <property type="match status" value="1"/>
</dbReference>
<dbReference type="Gene3D" id="3.30.70.930">
    <property type="match status" value="1"/>
</dbReference>
<dbReference type="EMBL" id="LJNI01000099">
    <property type="protein sequence ID" value="KPJ72102.1"/>
    <property type="molecule type" value="Genomic_DNA"/>
</dbReference>
<evidence type="ECO:0000313" key="4">
    <source>
        <dbReference type="Proteomes" id="UP000051012"/>
    </source>
</evidence>
<dbReference type="PANTHER" id="PTHR33777">
    <property type="entry name" value="UPF0045 PROTEIN ECM15"/>
    <property type="match status" value="1"/>
</dbReference>
<comment type="caution">
    <text evidence="3">The sequence shown here is derived from an EMBL/GenBank/DDBJ whole genome shotgun (WGS) entry which is preliminary data.</text>
</comment>
<accession>A0A0S7YBT1</accession>
<dbReference type="Proteomes" id="UP000051012">
    <property type="component" value="Unassembled WGS sequence"/>
</dbReference>
<dbReference type="NCBIfam" id="TIGR00106">
    <property type="entry name" value="MTH1187 family thiamine-binding protein"/>
    <property type="match status" value="1"/>
</dbReference>